<dbReference type="Gene3D" id="3.30.420.40">
    <property type="match status" value="2"/>
</dbReference>
<comment type="caution">
    <text evidence="7">The sequence shown here is derived from an EMBL/GenBank/DDBJ whole genome shotgun (WGS) entry which is preliminary data.</text>
</comment>
<dbReference type="InterPro" id="IPR033676">
    <property type="entry name" value="AI-2_kinase"/>
</dbReference>
<comment type="similarity">
    <text evidence="1">Belongs to the FGGY kinase family.</text>
</comment>
<feature type="domain" description="Carbohydrate kinase FGGY C-terminal" evidence="6">
    <location>
        <begin position="290"/>
        <end position="457"/>
    </location>
</feature>
<dbReference type="InterPro" id="IPR000577">
    <property type="entry name" value="Carb_kinase_FGGY"/>
</dbReference>
<keyword evidence="2" id="KW-0963">Cytoplasm</keyword>
<dbReference type="EMBL" id="FMUI01000004">
    <property type="protein sequence ID" value="SCX46222.1"/>
    <property type="molecule type" value="Genomic_DNA"/>
</dbReference>
<reference evidence="7 8" key="1">
    <citation type="submission" date="2016-10" db="EMBL/GenBank/DDBJ databases">
        <authorList>
            <person name="Varghese N."/>
            <person name="Submissions S."/>
        </authorList>
    </citation>
    <scope>NUCLEOTIDE SEQUENCE [LARGE SCALE GENOMIC DNA]</scope>
    <source>
        <strain evidence="7 8">CGMCC 1.12102</strain>
    </source>
</reference>
<protein>
    <submittedName>
        <fullName evidence="7">Autoinducer 2 (AI-2) kinase</fullName>
    </submittedName>
</protein>
<dbReference type="InterPro" id="IPR043129">
    <property type="entry name" value="ATPase_NBD"/>
</dbReference>
<dbReference type="Pfam" id="PF02782">
    <property type="entry name" value="FGGY_C"/>
    <property type="match status" value="1"/>
</dbReference>
<sequence length="524" mass="56917">MSYLLALDAGTGSIRAVIFDLSGRQIAVGQAEWKHLSVENVPGSMEFDLTTNWQLACQCIRQALKSAGLSGADIQSVACCSMREGIVLYNANGDAIWACANVDSRASHEVAELKEIHDWQFEAEVYSVSGQTLALSAMPRLLWLAHHRPDIYRDTATITMISDWLASRLSGWLAVDPSNAGTTGMLDLFTRDWRPDLLDMAGLRPDLLSPVKETGSLLGEVTHQAAQECGLREGTPVVMGGGDVQLGSLGLGVVRAGQTAVLGGTFWQQVVNLPQVRTDPEMNIRVNPHVIPGMVQAESISFFTGLTMRWFRDAFCAEEKLIAERMGIDAYTLLEEMAGRVPAGSWGVMPIFSDAMHFKQWYHAAPSFINLSIDPEKCNKATLFRALEENAAIVSACNLAQISRFSGVQFDSLVFAGGGAKGALWSQILSDVTGLPVRVPEVKEATALGCAIAAGVGAGLYDDMATTGERLVRWSREFTPNPEHRELYDTMMLKWQKIYAEQLGLVDSGLTTSLWQAPGLTTGA</sequence>
<dbReference type="GeneID" id="23845629"/>
<dbReference type="AlphaFoldDB" id="A0A1G4XYH9"/>
<evidence type="ECO:0000259" key="5">
    <source>
        <dbReference type="Pfam" id="PF00370"/>
    </source>
</evidence>
<dbReference type="CDD" id="cd07775">
    <property type="entry name" value="ASKHA_NBD_FGGY_AI-2K"/>
    <property type="match status" value="1"/>
</dbReference>
<dbReference type="PANTHER" id="PTHR43095">
    <property type="entry name" value="SUGAR KINASE"/>
    <property type="match status" value="1"/>
</dbReference>
<feature type="domain" description="Carbohydrate kinase FGGY N-terminal" evidence="5">
    <location>
        <begin position="3"/>
        <end position="250"/>
    </location>
</feature>
<dbReference type="Pfam" id="PF00370">
    <property type="entry name" value="FGGY_N"/>
    <property type="match status" value="1"/>
</dbReference>
<keyword evidence="4 7" id="KW-0418">Kinase</keyword>
<dbReference type="PANTHER" id="PTHR43095:SF1">
    <property type="entry name" value="AUTOINDUCER-2 KINASE"/>
    <property type="match status" value="1"/>
</dbReference>
<evidence type="ECO:0000313" key="7">
    <source>
        <dbReference type="EMBL" id="SCX46222.1"/>
    </source>
</evidence>
<dbReference type="GO" id="GO:0005975">
    <property type="term" value="P:carbohydrate metabolic process"/>
    <property type="evidence" value="ECO:0007669"/>
    <property type="project" value="InterPro"/>
</dbReference>
<dbReference type="Proteomes" id="UP000183569">
    <property type="component" value="Unassembled WGS sequence"/>
</dbReference>
<accession>A0A1G4XYH9</accession>
<evidence type="ECO:0000256" key="2">
    <source>
        <dbReference type="ARBA" id="ARBA00022490"/>
    </source>
</evidence>
<proteinExistence type="inferred from homology"/>
<dbReference type="PIRSF" id="PIRSF000538">
    <property type="entry name" value="GlpK"/>
    <property type="match status" value="1"/>
</dbReference>
<keyword evidence="3" id="KW-0808">Transferase</keyword>
<evidence type="ECO:0000256" key="4">
    <source>
        <dbReference type="ARBA" id="ARBA00022777"/>
    </source>
</evidence>
<dbReference type="GO" id="GO:0009372">
    <property type="term" value="P:quorum sensing"/>
    <property type="evidence" value="ECO:0007669"/>
    <property type="project" value="InterPro"/>
</dbReference>
<dbReference type="SUPFAM" id="SSF53067">
    <property type="entry name" value="Actin-like ATPase domain"/>
    <property type="match status" value="2"/>
</dbReference>
<dbReference type="GO" id="GO:0071518">
    <property type="term" value="F:autoinducer-2 kinase activity"/>
    <property type="evidence" value="ECO:0007669"/>
    <property type="project" value="InterPro"/>
</dbReference>
<evidence type="ECO:0000259" key="6">
    <source>
        <dbReference type="Pfam" id="PF02782"/>
    </source>
</evidence>
<dbReference type="InterPro" id="IPR050406">
    <property type="entry name" value="FGGY_Carb_Kinase"/>
</dbReference>
<gene>
    <name evidence="7" type="ORF">SAMN02927897_01590</name>
</gene>
<dbReference type="NCBIfam" id="NF008187">
    <property type="entry name" value="PRK10939.1"/>
    <property type="match status" value="1"/>
</dbReference>
<evidence type="ECO:0000256" key="1">
    <source>
        <dbReference type="ARBA" id="ARBA00009156"/>
    </source>
</evidence>
<dbReference type="InterPro" id="IPR018485">
    <property type="entry name" value="FGGY_C"/>
</dbReference>
<name>A0A1G4XYH9_9ENTR</name>
<evidence type="ECO:0000313" key="8">
    <source>
        <dbReference type="Proteomes" id="UP000183569"/>
    </source>
</evidence>
<evidence type="ECO:0000256" key="3">
    <source>
        <dbReference type="ARBA" id="ARBA00022679"/>
    </source>
</evidence>
<dbReference type="RefSeq" id="WP_017457416.1">
    <property type="nucleotide sequence ID" value="NZ_FMUI01000004.1"/>
</dbReference>
<organism evidence="7 8">
    <name type="scientific">Kosakonia sacchari</name>
    <dbReference type="NCBI Taxonomy" id="1158459"/>
    <lineage>
        <taxon>Bacteria</taxon>
        <taxon>Pseudomonadati</taxon>
        <taxon>Pseudomonadota</taxon>
        <taxon>Gammaproteobacteria</taxon>
        <taxon>Enterobacterales</taxon>
        <taxon>Enterobacteriaceae</taxon>
        <taxon>Kosakonia</taxon>
    </lineage>
</organism>
<dbReference type="InterPro" id="IPR018484">
    <property type="entry name" value="FGGY_N"/>
</dbReference>